<evidence type="ECO:0000256" key="3">
    <source>
        <dbReference type="ARBA" id="ARBA00023163"/>
    </source>
</evidence>
<evidence type="ECO:0000256" key="2">
    <source>
        <dbReference type="ARBA" id="ARBA00023125"/>
    </source>
</evidence>
<dbReference type="GO" id="GO:0003700">
    <property type="term" value="F:DNA-binding transcription factor activity"/>
    <property type="evidence" value="ECO:0007669"/>
    <property type="project" value="InterPro"/>
</dbReference>
<dbReference type="SUPFAM" id="SSF100950">
    <property type="entry name" value="NagB/RpiA/CoA transferase-like"/>
    <property type="match status" value="1"/>
</dbReference>
<dbReference type="InterPro" id="IPR001034">
    <property type="entry name" value="DeoR_HTH"/>
</dbReference>
<dbReference type="PANTHER" id="PTHR30363:SF44">
    <property type="entry name" value="AGA OPERON TRANSCRIPTIONAL REPRESSOR-RELATED"/>
    <property type="match status" value="1"/>
</dbReference>
<dbReference type="PROSITE" id="PS00894">
    <property type="entry name" value="HTH_DEOR_1"/>
    <property type="match status" value="1"/>
</dbReference>
<proteinExistence type="predicted"/>
<dbReference type="Gene3D" id="1.10.10.10">
    <property type="entry name" value="Winged helix-like DNA-binding domain superfamily/Winged helix DNA-binding domain"/>
    <property type="match status" value="1"/>
</dbReference>
<dbReference type="SMART" id="SM01134">
    <property type="entry name" value="DeoRC"/>
    <property type="match status" value="1"/>
</dbReference>
<dbReference type="Proteomes" id="UP000708298">
    <property type="component" value="Unassembled WGS sequence"/>
</dbReference>
<organism evidence="5 6">
    <name type="scientific">Acidisoma silvae</name>
    <dbReference type="NCBI Taxonomy" id="2802396"/>
    <lineage>
        <taxon>Bacteria</taxon>
        <taxon>Pseudomonadati</taxon>
        <taxon>Pseudomonadota</taxon>
        <taxon>Alphaproteobacteria</taxon>
        <taxon>Acetobacterales</taxon>
        <taxon>Acidocellaceae</taxon>
        <taxon>Acidisoma</taxon>
    </lineage>
</organism>
<dbReference type="AlphaFoldDB" id="A0A963YTI7"/>
<dbReference type="InterPro" id="IPR014036">
    <property type="entry name" value="DeoR-like_C"/>
</dbReference>
<gene>
    <name evidence="5" type="ORF">ASILVAE211_13340</name>
</gene>
<accession>A0A963YTI7</accession>
<protein>
    <submittedName>
        <fullName evidence="5">DeoR/GlpR transcriptional regulator</fullName>
    </submittedName>
</protein>
<dbReference type="SMART" id="SM00420">
    <property type="entry name" value="HTH_DEOR"/>
    <property type="match status" value="1"/>
</dbReference>
<feature type="domain" description="HTH deoR-type" evidence="4">
    <location>
        <begin position="11"/>
        <end position="66"/>
    </location>
</feature>
<sequence length="265" mass="29116">MGDDSQKVRGVDGRRQRILNYLLQETAAQVDELAERFGVSRMTVHRDLDALSELGFVRKVHGGARVQSFTLVETDFAQRGTIATPEKRAIARLAAELVQPGQIIALDDSSTSTFLAEQLAPISPLTVITNGLGPLERLRGDPGKTVICLGGTYYEHFHAFFGLVCEQAIRGLRANMAFISAQSIWENTLYHSEEDVAKIKLAMASVATERVLMANSQKFGVTALHRFGDVSDFDTIITDRGLSGPDLEKLRETKLQIKLADLQAS</sequence>
<dbReference type="Pfam" id="PF08220">
    <property type="entry name" value="HTH_DeoR"/>
    <property type="match status" value="1"/>
</dbReference>
<evidence type="ECO:0000313" key="6">
    <source>
        <dbReference type="Proteomes" id="UP000708298"/>
    </source>
</evidence>
<dbReference type="Pfam" id="PF00455">
    <property type="entry name" value="DeoRC"/>
    <property type="match status" value="1"/>
</dbReference>
<dbReference type="InterPro" id="IPR037171">
    <property type="entry name" value="NagB/RpiA_transferase-like"/>
</dbReference>
<keyword evidence="1" id="KW-0805">Transcription regulation</keyword>
<reference evidence="5" key="1">
    <citation type="journal article" date="2021" name="Microorganisms">
        <title>Acidisoma silvae sp. nov. and Acidisomacellulosilytica sp. nov., Two Acidophilic Bacteria Isolated from Decaying Wood, Hydrolyzing Cellulose and Producing Poly-3-hydroxybutyrate.</title>
        <authorList>
            <person name="Mieszkin S."/>
            <person name="Pouder E."/>
            <person name="Uroz S."/>
            <person name="Simon-Colin C."/>
            <person name="Alain K."/>
        </authorList>
    </citation>
    <scope>NUCLEOTIDE SEQUENCE</scope>
    <source>
        <strain evidence="5">HW T2.11</strain>
    </source>
</reference>
<keyword evidence="2" id="KW-0238">DNA-binding</keyword>
<dbReference type="EMBL" id="JAESVB010000005">
    <property type="protein sequence ID" value="MCB8876170.1"/>
    <property type="molecule type" value="Genomic_DNA"/>
</dbReference>
<dbReference type="InterPro" id="IPR018356">
    <property type="entry name" value="Tscrpt_reg_HTH_DeoR_CS"/>
</dbReference>
<dbReference type="PROSITE" id="PS51000">
    <property type="entry name" value="HTH_DEOR_2"/>
    <property type="match status" value="1"/>
</dbReference>
<reference evidence="5" key="2">
    <citation type="submission" date="2021-01" db="EMBL/GenBank/DDBJ databases">
        <authorList>
            <person name="Mieszkin S."/>
            <person name="Pouder E."/>
            <person name="Alain K."/>
        </authorList>
    </citation>
    <scope>NUCLEOTIDE SEQUENCE</scope>
    <source>
        <strain evidence="5">HW T2.11</strain>
    </source>
</reference>
<evidence type="ECO:0000259" key="4">
    <source>
        <dbReference type="PROSITE" id="PS51000"/>
    </source>
</evidence>
<keyword evidence="6" id="KW-1185">Reference proteome</keyword>
<dbReference type="RefSeq" id="WP_227321828.1">
    <property type="nucleotide sequence ID" value="NZ_JAESVB010000005.1"/>
</dbReference>
<name>A0A963YTI7_9PROT</name>
<dbReference type="PANTHER" id="PTHR30363">
    <property type="entry name" value="HTH-TYPE TRANSCRIPTIONAL REGULATOR SRLR-RELATED"/>
    <property type="match status" value="1"/>
</dbReference>
<dbReference type="InterPro" id="IPR036388">
    <property type="entry name" value="WH-like_DNA-bd_sf"/>
</dbReference>
<evidence type="ECO:0000256" key="1">
    <source>
        <dbReference type="ARBA" id="ARBA00023015"/>
    </source>
</evidence>
<dbReference type="SUPFAM" id="SSF46785">
    <property type="entry name" value="Winged helix' DNA-binding domain"/>
    <property type="match status" value="1"/>
</dbReference>
<dbReference type="PRINTS" id="PR00037">
    <property type="entry name" value="HTHLACR"/>
</dbReference>
<dbReference type="InterPro" id="IPR036390">
    <property type="entry name" value="WH_DNA-bd_sf"/>
</dbReference>
<keyword evidence="3" id="KW-0804">Transcription</keyword>
<dbReference type="InterPro" id="IPR050313">
    <property type="entry name" value="Carb_Metab_HTH_regulators"/>
</dbReference>
<evidence type="ECO:0000313" key="5">
    <source>
        <dbReference type="EMBL" id="MCB8876170.1"/>
    </source>
</evidence>
<dbReference type="GO" id="GO:0003677">
    <property type="term" value="F:DNA binding"/>
    <property type="evidence" value="ECO:0007669"/>
    <property type="project" value="UniProtKB-KW"/>
</dbReference>
<comment type="caution">
    <text evidence="5">The sequence shown here is derived from an EMBL/GenBank/DDBJ whole genome shotgun (WGS) entry which is preliminary data.</text>
</comment>